<accession>A0A1I3VYC1</accession>
<evidence type="ECO:0000313" key="2">
    <source>
        <dbReference type="Proteomes" id="UP000199548"/>
    </source>
</evidence>
<dbReference type="EMBL" id="FOQU01000015">
    <property type="protein sequence ID" value="SFK00378.1"/>
    <property type="molecule type" value="Genomic_DNA"/>
</dbReference>
<proteinExistence type="predicted"/>
<dbReference type="Proteomes" id="UP000199548">
    <property type="component" value="Unassembled WGS sequence"/>
</dbReference>
<name>A0A1I3VYC1_9BURK</name>
<protein>
    <submittedName>
        <fullName evidence="1">YD repeat-containing protein</fullName>
    </submittedName>
</protein>
<reference evidence="1 2" key="1">
    <citation type="submission" date="2016-10" db="EMBL/GenBank/DDBJ databases">
        <authorList>
            <person name="de Groot N.N."/>
        </authorList>
    </citation>
    <scope>NUCLEOTIDE SEQUENCE [LARGE SCALE GENOMIC DNA]</scope>
    <source>
        <strain evidence="1 2">LMG 23650</strain>
    </source>
</reference>
<gene>
    <name evidence="1" type="ORF">SAMN05192543_11552</name>
</gene>
<dbReference type="Gene3D" id="2.180.10.10">
    <property type="entry name" value="RHS repeat-associated core"/>
    <property type="match status" value="1"/>
</dbReference>
<dbReference type="AlphaFoldDB" id="A0A1I3VYC1"/>
<organism evidence="1 2">
    <name type="scientific">Paraburkholderia megapolitana</name>
    <dbReference type="NCBI Taxonomy" id="420953"/>
    <lineage>
        <taxon>Bacteria</taxon>
        <taxon>Pseudomonadati</taxon>
        <taxon>Pseudomonadota</taxon>
        <taxon>Betaproteobacteria</taxon>
        <taxon>Burkholderiales</taxon>
        <taxon>Burkholderiaceae</taxon>
        <taxon>Paraburkholderia</taxon>
    </lineage>
</organism>
<keyword evidence="2" id="KW-1185">Reference proteome</keyword>
<sequence length="122" mass="13428">MSDFRYDVNGHLQQVIVHGTDSQGRPLTDTTADHTISYTTDAHGQVLQRDDVAAGGALTVTERYYYLDGNRIGDISNNGPSYPVGVRFRSAPMTGTRYATRLDTASLFLEIVSGRRAKYAPE</sequence>
<evidence type="ECO:0000313" key="1">
    <source>
        <dbReference type="EMBL" id="SFK00378.1"/>
    </source>
</evidence>